<reference evidence="8" key="1">
    <citation type="journal article" date="2019" name="Int. J. Syst. Evol. Microbiol.">
        <title>The Global Catalogue of Microorganisms (GCM) 10K type strain sequencing project: providing services to taxonomists for standard genome sequencing and annotation.</title>
        <authorList>
            <consortium name="The Broad Institute Genomics Platform"/>
            <consortium name="The Broad Institute Genome Sequencing Center for Infectious Disease"/>
            <person name="Wu L."/>
            <person name="Ma J."/>
        </authorList>
    </citation>
    <scope>NUCLEOTIDE SEQUENCE [LARGE SCALE GENOMIC DNA]</scope>
    <source>
        <strain evidence="8">ICMP 19430</strain>
    </source>
</reference>
<evidence type="ECO:0000313" key="7">
    <source>
        <dbReference type="EMBL" id="MFC7449274.1"/>
    </source>
</evidence>
<dbReference type="InterPro" id="IPR001647">
    <property type="entry name" value="HTH_TetR"/>
</dbReference>
<dbReference type="InterPro" id="IPR036271">
    <property type="entry name" value="Tet_transcr_reg_TetR-rel_C_sf"/>
</dbReference>
<evidence type="ECO:0000256" key="3">
    <source>
        <dbReference type="ARBA" id="ARBA00023163"/>
    </source>
</evidence>
<evidence type="ECO:0000259" key="6">
    <source>
        <dbReference type="PROSITE" id="PS50977"/>
    </source>
</evidence>
<dbReference type="Gene3D" id="1.10.357.10">
    <property type="entry name" value="Tetracycline Repressor, domain 2"/>
    <property type="match status" value="1"/>
</dbReference>
<dbReference type="PANTHER" id="PTHR47506:SF3">
    <property type="entry name" value="HTH-TYPE TRANSCRIPTIONAL REGULATOR LMRA"/>
    <property type="match status" value="1"/>
</dbReference>
<evidence type="ECO:0000256" key="2">
    <source>
        <dbReference type="ARBA" id="ARBA00023125"/>
    </source>
</evidence>
<feature type="domain" description="HTH tetR-type" evidence="6">
    <location>
        <begin position="5"/>
        <end position="65"/>
    </location>
</feature>
<dbReference type="SUPFAM" id="SSF48498">
    <property type="entry name" value="Tetracyclin repressor-like, C-terminal domain"/>
    <property type="match status" value="1"/>
</dbReference>
<dbReference type="SUPFAM" id="SSF46689">
    <property type="entry name" value="Homeodomain-like"/>
    <property type="match status" value="1"/>
</dbReference>
<comment type="caution">
    <text evidence="7">The sequence shown here is derived from an EMBL/GenBank/DDBJ whole genome shotgun (WGS) entry which is preliminary data.</text>
</comment>
<protein>
    <submittedName>
        <fullName evidence="7">TetR/AcrR family transcriptional regulator</fullName>
    </submittedName>
</protein>
<keyword evidence="2 4" id="KW-0238">DNA-binding</keyword>
<dbReference type="InterPro" id="IPR009057">
    <property type="entry name" value="Homeodomain-like_sf"/>
</dbReference>
<evidence type="ECO:0000313" key="8">
    <source>
        <dbReference type="Proteomes" id="UP001596484"/>
    </source>
</evidence>
<dbReference type="Pfam" id="PF21993">
    <property type="entry name" value="TetR_C_13_2"/>
    <property type="match status" value="1"/>
</dbReference>
<dbReference type="Pfam" id="PF00440">
    <property type="entry name" value="TetR_N"/>
    <property type="match status" value="1"/>
</dbReference>
<evidence type="ECO:0000256" key="1">
    <source>
        <dbReference type="ARBA" id="ARBA00023015"/>
    </source>
</evidence>
<feature type="DNA-binding region" description="H-T-H motif" evidence="4">
    <location>
        <begin position="28"/>
        <end position="47"/>
    </location>
</feature>
<feature type="compositionally biased region" description="Polar residues" evidence="5">
    <location>
        <begin position="182"/>
        <end position="201"/>
    </location>
</feature>
<dbReference type="Proteomes" id="UP001596484">
    <property type="component" value="Unassembled WGS sequence"/>
</dbReference>
<dbReference type="EMBL" id="JBHTCS010000017">
    <property type="protein sequence ID" value="MFC7449274.1"/>
    <property type="molecule type" value="Genomic_DNA"/>
</dbReference>
<dbReference type="RefSeq" id="WP_378406108.1">
    <property type="nucleotide sequence ID" value="NZ_JBHTCS010000017.1"/>
</dbReference>
<keyword evidence="8" id="KW-1185">Reference proteome</keyword>
<dbReference type="InterPro" id="IPR054156">
    <property type="entry name" value="YxaF_TetR_C"/>
</dbReference>
<gene>
    <name evidence="7" type="ORF">ACFQS9_15375</name>
</gene>
<dbReference type="PANTHER" id="PTHR47506">
    <property type="entry name" value="TRANSCRIPTIONAL REGULATORY PROTEIN"/>
    <property type="match status" value="1"/>
</dbReference>
<accession>A0ABW2RZL1</accession>
<feature type="region of interest" description="Disordered" evidence="5">
    <location>
        <begin position="180"/>
        <end position="201"/>
    </location>
</feature>
<keyword evidence="3" id="KW-0804">Transcription</keyword>
<keyword evidence="1" id="KW-0805">Transcription regulation</keyword>
<dbReference type="PROSITE" id="PS50977">
    <property type="entry name" value="HTH_TETR_2"/>
    <property type="match status" value="1"/>
</dbReference>
<evidence type="ECO:0000256" key="4">
    <source>
        <dbReference type="PROSITE-ProRule" id="PRU00335"/>
    </source>
</evidence>
<sequence>MKKGEETRLRMIAVTAAAVEEKGVAATGVTELLERSGAPRGSLYFHFPGGKDELVEAALRQSAGTLDDLMAGSLGGSPADVIARFLGALADRQVASDFSKGCPIATVALETAGTDPLGGVCAEIYTAWEASLAELLGDAALATEVFALIEGALLVGRVRRSREPIDAAVRAVRKLLARSPRTDPTTLARSPRSDPTTLEAS</sequence>
<organism evidence="7 8">
    <name type="scientific">Rhodococcus daqingensis</name>
    <dbReference type="NCBI Taxonomy" id="2479363"/>
    <lineage>
        <taxon>Bacteria</taxon>
        <taxon>Bacillati</taxon>
        <taxon>Actinomycetota</taxon>
        <taxon>Actinomycetes</taxon>
        <taxon>Mycobacteriales</taxon>
        <taxon>Nocardiaceae</taxon>
        <taxon>Rhodococcus</taxon>
    </lineage>
</organism>
<proteinExistence type="predicted"/>
<evidence type="ECO:0000256" key="5">
    <source>
        <dbReference type="SAM" id="MobiDB-lite"/>
    </source>
</evidence>
<name>A0ABW2RZL1_9NOCA</name>